<dbReference type="InterPro" id="IPR036397">
    <property type="entry name" value="RNaseH_sf"/>
</dbReference>
<evidence type="ECO:0000256" key="1">
    <source>
        <dbReference type="SAM" id="Phobius"/>
    </source>
</evidence>
<dbReference type="Proteomes" id="UP000669133">
    <property type="component" value="Unassembled WGS sequence"/>
</dbReference>
<comment type="caution">
    <text evidence="2">The sequence shown here is derived from an EMBL/GenBank/DDBJ whole genome shotgun (WGS) entry which is preliminary data.</text>
</comment>
<evidence type="ECO:0000313" key="2">
    <source>
        <dbReference type="EMBL" id="KAG5421483.1"/>
    </source>
</evidence>
<dbReference type="RefSeq" id="XP_067550599.1">
    <property type="nucleotide sequence ID" value="XM_067694949.1"/>
</dbReference>
<dbReference type="EMBL" id="JAEOAQ010000001">
    <property type="protein sequence ID" value="KAG5421483.1"/>
    <property type="molecule type" value="Genomic_DNA"/>
</dbReference>
<reference evidence="2 3" key="1">
    <citation type="submission" date="2020-12" db="EMBL/GenBank/DDBJ databases">
        <title>Effect of drift, selection, and recombination on the evolution of hybrid genomes in Candida yeast pathogens.</title>
        <authorList>
            <person name="Mixao V."/>
            <person name="Ksiezopolska E."/>
            <person name="Saus E."/>
            <person name="Boekhout T."/>
            <person name="Gacser A."/>
            <person name="Gabaldon T."/>
        </authorList>
    </citation>
    <scope>NUCLEOTIDE SEQUENCE [LARGE SCALE GENOMIC DNA]</scope>
    <source>
        <strain evidence="2 3">BP57</strain>
    </source>
</reference>
<gene>
    <name evidence="2" type="ORF">I9W82_000574</name>
</gene>
<evidence type="ECO:0000313" key="3">
    <source>
        <dbReference type="Proteomes" id="UP000669133"/>
    </source>
</evidence>
<feature type="transmembrane region" description="Helical" evidence="1">
    <location>
        <begin position="225"/>
        <end position="252"/>
    </location>
</feature>
<keyword evidence="1" id="KW-1133">Transmembrane helix</keyword>
<keyword evidence="1" id="KW-0812">Transmembrane</keyword>
<dbReference type="GO" id="GO:0003676">
    <property type="term" value="F:nucleic acid binding"/>
    <property type="evidence" value="ECO:0007669"/>
    <property type="project" value="InterPro"/>
</dbReference>
<dbReference type="Gene3D" id="3.30.420.10">
    <property type="entry name" value="Ribonuclease H-like superfamily/Ribonuclease H"/>
    <property type="match status" value="1"/>
</dbReference>
<sequence length="262" mass="30188">MSTKIELYTSGSFKNQPGRSDNKNGIASALVSCAEDSSFNQCHLLRDLDKNSKFVSTPARAKLWSVVLAMREIVKKIEGIWLYADTVFTIIADDENVVKYITEWGPSYRKDYGNQYKYWKGSYGQKIQDVRLLNEAMKLHRRIYRCINNGQIRGFHLIYHEMDRSNQIAREAYHSSRNAVAHATNQRDMPPAYDSVVKSNVRHFSRQEYFPPPPRPTIKSRSWTGAIFVFILKCIRAIVMFCVVITMLSFGLSKLPNFPVQS</sequence>
<protein>
    <submittedName>
        <fullName evidence="2">Uncharacterized protein</fullName>
    </submittedName>
</protein>
<dbReference type="GeneID" id="93649203"/>
<keyword evidence="3" id="KW-1185">Reference proteome</keyword>
<dbReference type="AlphaFoldDB" id="A0A8H7ZGU0"/>
<organism evidence="2 3">
    <name type="scientific">Candida metapsilosis</name>
    <dbReference type="NCBI Taxonomy" id="273372"/>
    <lineage>
        <taxon>Eukaryota</taxon>
        <taxon>Fungi</taxon>
        <taxon>Dikarya</taxon>
        <taxon>Ascomycota</taxon>
        <taxon>Saccharomycotina</taxon>
        <taxon>Pichiomycetes</taxon>
        <taxon>Debaryomycetaceae</taxon>
        <taxon>Candida/Lodderomyces clade</taxon>
        <taxon>Candida</taxon>
    </lineage>
</organism>
<keyword evidence="1" id="KW-0472">Membrane</keyword>
<name>A0A8H7ZGU0_9ASCO</name>
<proteinExistence type="predicted"/>
<accession>A0A8H7ZGU0</accession>